<dbReference type="SMR" id="A0A8T3BSL5"/>
<protein>
    <recommendedName>
        <fullName evidence="4">Retrovirus-related Pol polyprotein from transposon TNT 1-94</fullName>
    </recommendedName>
</protein>
<dbReference type="OrthoDB" id="693186at2759"/>
<dbReference type="AlphaFoldDB" id="A0A8T3BSL5"/>
<evidence type="ECO:0000313" key="2">
    <source>
        <dbReference type="EMBL" id="KAI0520235.1"/>
    </source>
</evidence>
<dbReference type="EMBL" id="JAGYWB010000006">
    <property type="protein sequence ID" value="KAI0520235.1"/>
    <property type="molecule type" value="Genomic_DNA"/>
</dbReference>
<evidence type="ECO:0008006" key="4">
    <source>
        <dbReference type="Google" id="ProtNLM"/>
    </source>
</evidence>
<keyword evidence="3" id="KW-1185">Reference proteome</keyword>
<proteinExistence type="predicted"/>
<feature type="region of interest" description="Disordered" evidence="1">
    <location>
        <begin position="1"/>
        <end position="20"/>
    </location>
</feature>
<dbReference type="Pfam" id="PF14223">
    <property type="entry name" value="Retrotran_gag_2"/>
    <property type="match status" value="1"/>
</dbReference>
<organism evidence="2 3">
    <name type="scientific">Dendrobium nobile</name>
    <name type="common">Orchid</name>
    <dbReference type="NCBI Taxonomy" id="94219"/>
    <lineage>
        <taxon>Eukaryota</taxon>
        <taxon>Viridiplantae</taxon>
        <taxon>Streptophyta</taxon>
        <taxon>Embryophyta</taxon>
        <taxon>Tracheophyta</taxon>
        <taxon>Spermatophyta</taxon>
        <taxon>Magnoliopsida</taxon>
        <taxon>Liliopsida</taxon>
        <taxon>Asparagales</taxon>
        <taxon>Orchidaceae</taxon>
        <taxon>Epidendroideae</taxon>
        <taxon>Malaxideae</taxon>
        <taxon>Dendrobiinae</taxon>
        <taxon>Dendrobium</taxon>
    </lineage>
</organism>
<name>A0A8T3BSL5_DENNO</name>
<dbReference type="PANTHER" id="PTHR47481">
    <property type="match status" value="1"/>
</dbReference>
<dbReference type="PANTHER" id="PTHR47481:SF31">
    <property type="entry name" value="OS01G0873500 PROTEIN"/>
    <property type="match status" value="1"/>
</dbReference>
<sequence>MADATSSTVEDHPDQSTTEAPAIPTNLKFVVSNLKIFVPTLLDPDNYIIWKSQIIKIFSPNGFLPFLDPQSVPPPKILVQSDGSSSPNPLHSQWHLTDQTLAASLCSTISNPVLPYVISLDSTSTIWTTLASHFQASNRSQVIQLKNKLHNISLKNSSMTQYLSEIKALVDQIATAGSLVDTEDIILYILNGLPASYQSFKTAIRTMLVPISLDQLYPLLLSEEINLAADANRGSTAPDPNAALFTYRGRGKRSRG</sequence>
<accession>A0A8T3BSL5</accession>
<dbReference type="Proteomes" id="UP000829196">
    <property type="component" value="Unassembled WGS sequence"/>
</dbReference>
<evidence type="ECO:0000256" key="1">
    <source>
        <dbReference type="SAM" id="MobiDB-lite"/>
    </source>
</evidence>
<evidence type="ECO:0000313" key="3">
    <source>
        <dbReference type="Proteomes" id="UP000829196"/>
    </source>
</evidence>
<reference evidence="2" key="1">
    <citation type="journal article" date="2022" name="Front. Genet.">
        <title>Chromosome-Scale Assembly of the Dendrobium nobile Genome Provides Insights Into the Molecular Mechanism of the Biosynthesis of the Medicinal Active Ingredient of Dendrobium.</title>
        <authorList>
            <person name="Xu Q."/>
            <person name="Niu S.-C."/>
            <person name="Li K.-L."/>
            <person name="Zheng P.-J."/>
            <person name="Zhang X.-J."/>
            <person name="Jia Y."/>
            <person name="Liu Y."/>
            <person name="Niu Y.-X."/>
            <person name="Yu L.-H."/>
            <person name="Chen D.-F."/>
            <person name="Zhang G.-Q."/>
        </authorList>
    </citation>
    <scope>NUCLEOTIDE SEQUENCE</scope>
    <source>
        <tissue evidence="2">Leaf</tissue>
    </source>
</reference>
<gene>
    <name evidence="2" type="ORF">KFK09_007706</name>
</gene>
<comment type="caution">
    <text evidence="2">The sequence shown here is derived from an EMBL/GenBank/DDBJ whole genome shotgun (WGS) entry which is preliminary data.</text>
</comment>